<evidence type="ECO:0000256" key="7">
    <source>
        <dbReference type="ARBA" id="ARBA00023194"/>
    </source>
</evidence>
<dbReference type="InterPro" id="IPR020807">
    <property type="entry name" value="PKS_DH"/>
</dbReference>
<keyword evidence="9" id="KW-0012">Acyltransferase</keyword>
<dbReference type="InterPro" id="IPR050091">
    <property type="entry name" value="PKS_NRPS_Biosynth_Enz"/>
</dbReference>
<feature type="active site" description="Proton donor; for dehydratase activity" evidence="10">
    <location>
        <position position="1128"/>
    </location>
</feature>
<evidence type="ECO:0000256" key="2">
    <source>
        <dbReference type="ARBA" id="ARBA00004792"/>
    </source>
</evidence>
<dbReference type="InterPro" id="IPR016035">
    <property type="entry name" value="Acyl_Trfase/lysoPLipase"/>
</dbReference>
<feature type="domain" description="Carrier" evidence="11">
    <location>
        <begin position="1993"/>
        <end position="2068"/>
    </location>
</feature>
<dbReference type="InterPro" id="IPR055123">
    <property type="entry name" value="SpnB-like_Rossmann"/>
</dbReference>
<dbReference type="Pfam" id="PF22953">
    <property type="entry name" value="SpnB_Rossmann"/>
    <property type="match status" value="1"/>
</dbReference>
<dbReference type="InterPro" id="IPR016039">
    <property type="entry name" value="Thiolase-like"/>
</dbReference>
<dbReference type="PROSITE" id="PS52019">
    <property type="entry name" value="PKS_MFAS_DH"/>
    <property type="match status" value="1"/>
</dbReference>
<dbReference type="GO" id="GO:0033068">
    <property type="term" value="P:macrolide biosynthetic process"/>
    <property type="evidence" value="ECO:0007669"/>
    <property type="project" value="UniProtKB-ARBA"/>
</dbReference>
<dbReference type="InParanoid" id="A0A263CUX5"/>
<dbReference type="InterPro" id="IPR032821">
    <property type="entry name" value="PKS_assoc"/>
</dbReference>
<dbReference type="InterPro" id="IPR049551">
    <property type="entry name" value="PKS_DH_C"/>
</dbReference>
<dbReference type="OrthoDB" id="9778690at2"/>
<feature type="domain" description="Ketosynthase family 3 (KS3)" evidence="12">
    <location>
        <begin position="38"/>
        <end position="461"/>
    </location>
</feature>
<dbReference type="Gene3D" id="3.40.50.11460">
    <property type="match status" value="1"/>
</dbReference>
<gene>
    <name evidence="14" type="ORF">CFN78_28055</name>
</gene>
<dbReference type="Pfam" id="PF00109">
    <property type="entry name" value="ketoacyl-synt"/>
    <property type="match status" value="1"/>
</dbReference>
<dbReference type="PANTHER" id="PTHR43775">
    <property type="entry name" value="FATTY ACID SYNTHASE"/>
    <property type="match status" value="1"/>
</dbReference>
<dbReference type="GO" id="GO:0004312">
    <property type="term" value="F:fatty acid synthase activity"/>
    <property type="evidence" value="ECO:0007669"/>
    <property type="project" value="TreeGrafter"/>
</dbReference>
<dbReference type="SUPFAM" id="SSF52151">
    <property type="entry name" value="FabD/lysophospholipase-like"/>
    <property type="match status" value="1"/>
</dbReference>
<dbReference type="InterPro" id="IPR013968">
    <property type="entry name" value="PKS_KR"/>
</dbReference>
<dbReference type="PROSITE" id="PS52004">
    <property type="entry name" value="KS3_2"/>
    <property type="match status" value="1"/>
</dbReference>
<evidence type="ECO:0000256" key="4">
    <source>
        <dbReference type="ARBA" id="ARBA00022553"/>
    </source>
</evidence>
<dbReference type="InterPro" id="IPR020843">
    <property type="entry name" value="ER"/>
</dbReference>
<dbReference type="SMART" id="SM00823">
    <property type="entry name" value="PKS_PP"/>
    <property type="match status" value="1"/>
</dbReference>
<dbReference type="Pfam" id="PF08659">
    <property type="entry name" value="KR"/>
    <property type="match status" value="1"/>
</dbReference>
<dbReference type="InterPro" id="IPR013154">
    <property type="entry name" value="ADH-like_N"/>
</dbReference>
<dbReference type="GO" id="GO:0031177">
    <property type="term" value="F:phosphopantetheine binding"/>
    <property type="evidence" value="ECO:0007669"/>
    <property type="project" value="InterPro"/>
</dbReference>
<dbReference type="Gene3D" id="3.40.47.10">
    <property type="match status" value="1"/>
</dbReference>
<dbReference type="InterPro" id="IPR016036">
    <property type="entry name" value="Malonyl_transacylase_ACP-bd"/>
</dbReference>
<protein>
    <submittedName>
        <fullName evidence="14">Beta-ketoacyl synthase</fullName>
    </submittedName>
</protein>
<dbReference type="GO" id="GO:0016491">
    <property type="term" value="F:oxidoreductase activity"/>
    <property type="evidence" value="ECO:0007669"/>
    <property type="project" value="InterPro"/>
</dbReference>
<feature type="domain" description="PKS/mFAS DH" evidence="13">
    <location>
        <begin position="927"/>
        <end position="1208"/>
    </location>
</feature>
<evidence type="ECO:0000256" key="1">
    <source>
        <dbReference type="ARBA" id="ARBA00001957"/>
    </source>
</evidence>
<dbReference type="InterPro" id="IPR057326">
    <property type="entry name" value="KR_dom"/>
</dbReference>
<dbReference type="SUPFAM" id="SSF53901">
    <property type="entry name" value="Thiolase-like"/>
    <property type="match status" value="1"/>
</dbReference>
<dbReference type="InterPro" id="IPR014031">
    <property type="entry name" value="Ketoacyl_synth_C"/>
</dbReference>
<dbReference type="Pfam" id="PF02801">
    <property type="entry name" value="Ketoacyl-synt_C"/>
    <property type="match status" value="1"/>
</dbReference>
<evidence type="ECO:0000259" key="12">
    <source>
        <dbReference type="PROSITE" id="PS52004"/>
    </source>
</evidence>
<dbReference type="SMART" id="SM00829">
    <property type="entry name" value="PKS_ER"/>
    <property type="match status" value="1"/>
</dbReference>
<dbReference type="Pfam" id="PF21089">
    <property type="entry name" value="PKS_DH_N"/>
    <property type="match status" value="1"/>
</dbReference>
<dbReference type="CDD" id="cd05195">
    <property type="entry name" value="enoyl_red"/>
    <property type="match status" value="1"/>
</dbReference>
<dbReference type="Gene3D" id="1.10.1200.10">
    <property type="entry name" value="ACP-like"/>
    <property type="match status" value="1"/>
</dbReference>
<dbReference type="FunFam" id="3.40.47.10:FF:000019">
    <property type="entry name" value="Polyketide synthase type I"/>
    <property type="match status" value="1"/>
</dbReference>
<dbReference type="SMART" id="SM01294">
    <property type="entry name" value="PKS_PP_betabranch"/>
    <property type="match status" value="1"/>
</dbReference>
<dbReference type="EMBL" id="NKYE01000031">
    <property type="protein sequence ID" value="OZM69920.1"/>
    <property type="molecule type" value="Genomic_DNA"/>
</dbReference>
<dbReference type="Pfam" id="PF00698">
    <property type="entry name" value="Acyl_transf_1"/>
    <property type="match status" value="1"/>
</dbReference>
<organism evidence="14 15">
    <name type="scientific">Amycolatopsis antarctica</name>
    <dbReference type="NCBI Taxonomy" id="1854586"/>
    <lineage>
        <taxon>Bacteria</taxon>
        <taxon>Bacillati</taxon>
        <taxon>Actinomycetota</taxon>
        <taxon>Actinomycetes</taxon>
        <taxon>Pseudonocardiales</taxon>
        <taxon>Pseudonocardiaceae</taxon>
        <taxon>Amycolatopsis</taxon>
    </lineage>
</organism>
<comment type="pathway">
    <text evidence="2">Antibiotic biosynthesis.</text>
</comment>
<dbReference type="Pfam" id="PF08990">
    <property type="entry name" value="Docking"/>
    <property type="match status" value="1"/>
</dbReference>
<dbReference type="InterPro" id="IPR014030">
    <property type="entry name" value="Ketoacyl_synth_N"/>
</dbReference>
<dbReference type="Pfam" id="PF14765">
    <property type="entry name" value="PS-DH"/>
    <property type="match status" value="1"/>
</dbReference>
<feature type="active site" description="Proton acceptor; for dehydratase activity" evidence="10">
    <location>
        <position position="959"/>
    </location>
</feature>
<dbReference type="InterPro" id="IPR036291">
    <property type="entry name" value="NAD(P)-bd_dom_sf"/>
</dbReference>
<dbReference type="InterPro" id="IPR036736">
    <property type="entry name" value="ACP-like_sf"/>
</dbReference>
<dbReference type="SMART" id="SM00825">
    <property type="entry name" value="PKS_KS"/>
    <property type="match status" value="1"/>
</dbReference>
<comment type="caution">
    <text evidence="14">The sequence shown here is derived from an EMBL/GenBank/DDBJ whole genome shotgun (WGS) entry which is preliminary data.</text>
</comment>
<dbReference type="InterPro" id="IPR011032">
    <property type="entry name" value="GroES-like_sf"/>
</dbReference>
<dbReference type="FunFam" id="1.10.1200.10:FF:000007">
    <property type="entry name" value="Probable polyketide synthase pks17"/>
    <property type="match status" value="1"/>
</dbReference>
<dbReference type="PROSITE" id="PS50075">
    <property type="entry name" value="CARRIER"/>
    <property type="match status" value="1"/>
</dbReference>
<evidence type="ECO:0000259" key="13">
    <source>
        <dbReference type="PROSITE" id="PS52019"/>
    </source>
</evidence>
<dbReference type="PROSITE" id="PS00606">
    <property type="entry name" value="KS3_1"/>
    <property type="match status" value="1"/>
</dbReference>
<dbReference type="InterPro" id="IPR015083">
    <property type="entry name" value="NorB/c/GfsB-D-like_docking"/>
</dbReference>
<name>A0A263CUX5_9PSEU</name>
<sequence length="2150" mass="223865">MTSTEQKLREYLKRVTAELNLAHEELRLGAESRRATGTDPVAIVSMSCRLPGGAGSPEQFWQLLANRVDAIGPLPTDRGWDLDSLYHPDPDRPGTAYVREGGFLDGITEFDAEFFGISPREALAMDPQQRLVLEESWTTLERARIDPTTLRGTDTGVYLGTNGLDYAAVVEGVDGTEGHTLTGCAASVLAGRVSYLFGLEGPAVTVDTACSSSLVALHSATRALRAGECSLALAGGINLMSTPQLLLEFSRQRGLSVGARSRAFAESADGMAMAEGVGVLLLERLSDARRLGHPVLAVVRGSAINSDGASNGLTAPSGHAQRRVIRAALADADLTPADVAAVEAHGTGTPLGDPIEAQALLATYGQDRDEPLLLGSAKSNIGHTQAAAGVTAVIKAVQALTHHELPATLHVDAPSSRVDWSAGRVRLLTEPAPLPATGTPHRIGVSAFGMSGTNAHLIVEQAPPAGPVIAPETPAVTGPFAWPLSARTPEALRAQATRLGEVAARLCPADVGLSLADTRSAFDHRAVVVGSDLTELTGGLAAVAADEQALGVETGVAGRIGGVVFVFPGQGSEWVGMTRGLAASSPAFAESVAACSAALEPYLDWSVADVLADDDPDALSAVETVQPVLWTVMVSLAAAWRELGVEPAAVIGHSQGEVAAAVVAGGLSLADGAMVVARRSQLVSRQMPPGRMASVLAPVAEVERRLADLGGAVSVAGVNAPAAVTVAGSAEQVERLVAEYSAAGVRAKLVPIDRASHCDHVDVLSESLVTALGSIRPVSGTVPFFSSVTGGPLDTAELDAGYWYRNMRRRVDFRRAVEALVAEGRRCFVEVSPHTMLVGAIEDTLAAAGVPGLVTGTLRRDDGGRDRLLASAARLWTHGVDVDWAGQLAGATVVDLPTYPFQRRGHWPPRHARPRDLGGLGLTAVGHPLLAGSVELADGAGVLLTGLLSADSQPWLADHRYRGRTVFPGTGFVELALRAGDEVGCGALAELTFTAALTLPERGGVRVQVRVAAPDDAAGDGRREVSVHSRPDRDPDARWTEHAVGVLVPTVDTAVDTDFAQEWPPPGATAIDLAGAYDALAADGYDYGPALRGMRAAWRRGEEVFAEAVLPEDVPDAGSYGLHPALLDAAMHAVLVAGFDLPPGATPFSWERVALHATGARTLRARLRVVDTAGETLAVSLAAADTAGKPVVSAAAVSHHAAADPPDAPAAGPDGLYTVDWVPVAGQGRDAGEVGVLGAALAGCGHRRASNLAELAADPPEVVLAPVTGAGEVVAATHELVAQVLALLREWLAEDRFAGARLWVVTRDAVTGGDLAAAAVWGMVRTAISEHPGRFGLLDLVADEDLPTALPHVLGGAEPELLVRDGRTLTARLVPDPATLALPIGHRDWRVDVVRPGSVDGLGLVEANPPALAGRQVRVAVAATGLNFLDVLGALGYREVQEAAAGHHGTSGGIGVEVAGEVVETGPEVTGLAVGDRVMALAANGFGPTTVVDERRAAPVPPSWPTVVAAGVPSAFLSAHYALVRLAGLAEGDRVLVHAGAGGVGMAAIQLATALGAEVFATAGEGKWDVLRALGVAEDHIASSRDLDFEHSFLAATDGRPLDVVLNSLTGEFVDASLRLLGPGGRFVELGKNDVRTVETPGVVYRTFDLTQVTPDRVQEMFAELRPLFERGALTPLPTRTWSVRQATAAFRHMSQARHTGKIVLTVPRGWDRDRTVLLTGGTGGLGRELARHLARQGFRSLALVSRRGPAAEGAAELVTELAALGCRAEVLACDTAEPTMVRALVAGLADRGGLTAVVHAAGVLDDGTLETLTAEQLETTLRPKVDAAWNLHEATADLDLDGFVVYSSVAGVLGIAGQANYAASNAFLDALCVHRRAAGLPAVALAWGLWEQSTGMTGEMSDVDRARIQRQGQRRLPLERGLALFDLAVGTDAALTVVMLVDQAALRAREDLPAILRGICPTAGRRVAAEVVGSSGGLAGRLAGLDRAGRRDVLSAEVRRQVAVVLGFADPDAVDSDRPFRDLGVDSLTAVELRTKLGAAVGRPLPATLVFDHPTGSAVVEHLLDLVDADHEPAASTTLPDAVTRLEAALARPTTAEDRGETLRRLEDLAARLRRDAEREPAGPSEEDINTVSVTDLFQLIDDNFSTQD</sequence>
<keyword evidence="6" id="KW-0677">Repeat</keyword>
<dbReference type="InterPro" id="IPR020806">
    <property type="entry name" value="PKS_PP-bd"/>
</dbReference>
<evidence type="ECO:0000256" key="5">
    <source>
        <dbReference type="ARBA" id="ARBA00022679"/>
    </source>
</evidence>
<keyword evidence="15" id="KW-1185">Reference proteome</keyword>
<dbReference type="InterPro" id="IPR049900">
    <property type="entry name" value="PKS_mFAS_DH"/>
</dbReference>
<dbReference type="SUPFAM" id="SSF50129">
    <property type="entry name" value="GroES-like"/>
    <property type="match status" value="1"/>
</dbReference>
<evidence type="ECO:0000256" key="3">
    <source>
        <dbReference type="ARBA" id="ARBA00022450"/>
    </source>
</evidence>
<dbReference type="SMART" id="SM00826">
    <property type="entry name" value="PKS_DH"/>
    <property type="match status" value="1"/>
</dbReference>
<dbReference type="InterPro" id="IPR018201">
    <property type="entry name" value="Ketoacyl_synth_AS"/>
</dbReference>
<reference evidence="14 15" key="1">
    <citation type="submission" date="2017-07" db="EMBL/GenBank/DDBJ databases">
        <title>Amycolatopsis antarcticus sp. nov., isolated from the surface of an Antarcticus brown macroalga.</title>
        <authorList>
            <person name="Wang J."/>
            <person name="Leiva S."/>
            <person name="Huang J."/>
            <person name="Huang Y."/>
        </authorList>
    </citation>
    <scope>NUCLEOTIDE SEQUENCE [LARGE SCALE GENOMIC DNA]</scope>
    <source>
        <strain evidence="14 15">AU-G6</strain>
    </source>
</reference>
<dbReference type="Proteomes" id="UP000242444">
    <property type="component" value="Unassembled WGS sequence"/>
</dbReference>
<dbReference type="Gene3D" id="3.10.129.110">
    <property type="entry name" value="Polyketide synthase dehydratase"/>
    <property type="match status" value="1"/>
</dbReference>
<keyword evidence="7" id="KW-0045">Antibiotic biosynthesis</keyword>
<dbReference type="CDD" id="cd00833">
    <property type="entry name" value="PKS"/>
    <property type="match status" value="1"/>
</dbReference>
<dbReference type="InterPro" id="IPR009081">
    <property type="entry name" value="PP-bd_ACP"/>
</dbReference>
<dbReference type="SMART" id="SM00827">
    <property type="entry name" value="PKS_AT"/>
    <property type="match status" value="1"/>
</dbReference>
<keyword evidence="3" id="KW-0596">Phosphopantetheine</keyword>
<dbReference type="GO" id="GO:0004315">
    <property type="term" value="F:3-oxoacyl-[acyl-carrier-protein] synthase activity"/>
    <property type="evidence" value="ECO:0007669"/>
    <property type="project" value="InterPro"/>
</dbReference>
<accession>A0A263CUX5</accession>
<feature type="region of interest" description="N-terminal hotdog fold" evidence="10">
    <location>
        <begin position="927"/>
        <end position="1054"/>
    </location>
</feature>
<dbReference type="PROSITE" id="PS00012">
    <property type="entry name" value="PHOSPHOPANTETHEINE"/>
    <property type="match status" value="1"/>
</dbReference>
<dbReference type="Gene3D" id="3.90.180.10">
    <property type="entry name" value="Medium-chain alcohol dehydrogenases, catalytic domain"/>
    <property type="match status" value="1"/>
</dbReference>
<dbReference type="SUPFAM" id="SSF51735">
    <property type="entry name" value="NAD(P)-binding Rossmann-fold domains"/>
    <property type="match status" value="3"/>
</dbReference>
<dbReference type="Pfam" id="PF16197">
    <property type="entry name" value="KAsynt_C_assoc"/>
    <property type="match status" value="1"/>
</dbReference>
<feature type="region of interest" description="C-terminal hotdog fold" evidence="10">
    <location>
        <begin position="1068"/>
        <end position="1208"/>
    </location>
</feature>
<dbReference type="Pfam" id="PF08240">
    <property type="entry name" value="ADH_N"/>
    <property type="match status" value="1"/>
</dbReference>
<evidence type="ECO:0000256" key="9">
    <source>
        <dbReference type="ARBA" id="ARBA00023315"/>
    </source>
</evidence>
<dbReference type="Pfam" id="PF13602">
    <property type="entry name" value="ADH_zinc_N_2"/>
    <property type="match status" value="1"/>
</dbReference>
<evidence type="ECO:0000313" key="14">
    <source>
        <dbReference type="EMBL" id="OZM69920.1"/>
    </source>
</evidence>
<evidence type="ECO:0000256" key="10">
    <source>
        <dbReference type="PROSITE-ProRule" id="PRU01363"/>
    </source>
</evidence>
<dbReference type="SMART" id="SM00822">
    <property type="entry name" value="PKS_KR"/>
    <property type="match status" value="1"/>
</dbReference>
<dbReference type="Gene3D" id="3.40.366.10">
    <property type="entry name" value="Malonyl-Coenzyme A Acyl Carrier Protein, domain 2"/>
    <property type="match status" value="1"/>
</dbReference>
<keyword evidence="5" id="KW-0808">Transferase</keyword>
<keyword evidence="4" id="KW-0597">Phosphoprotein</keyword>
<dbReference type="InterPro" id="IPR049552">
    <property type="entry name" value="PKS_DH_N"/>
</dbReference>
<dbReference type="FunFam" id="3.40.50.720:FF:000209">
    <property type="entry name" value="Polyketide synthase Pks12"/>
    <property type="match status" value="1"/>
</dbReference>
<dbReference type="Gene3D" id="3.40.50.720">
    <property type="entry name" value="NAD(P)-binding Rossmann-like Domain"/>
    <property type="match status" value="1"/>
</dbReference>
<evidence type="ECO:0000259" key="11">
    <source>
        <dbReference type="PROSITE" id="PS50075"/>
    </source>
</evidence>
<dbReference type="InterPro" id="IPR020841">
    <property type="entry name" value="PKS_Beta-ketoAc_synthase_dom"/>
</dbReference>
<dbReference type="RefSeq" id="WP_094866342.1">
    <property type="nucleotide sequence ID" value="NZ_NKYE01000031.1"/>
</dbReference>
<evidence type="ECO:0000313" key="15">
    <source>
        <dbReference type="Proteomes" id="UP000242444"/>
    </source>
</evidence>
<evidence type="ECO:0000256" key="6">
    <source>
        <dbReference type="ARBA" id="ARBA00022737"/>
    </source>
</evidence>
<dbReference type="InterPro" id="IPR014043">
    <property type="entry name" value="Acyl_transferase_dom"/>
</dbReference>
<keyword evidence="8" id="KW-0511">Multifunctional enzyme</keyword>
<dbReference type="InterPro" id="IPR042104">
    <property type="entry name" value="PKS_dehydratase_sf"/>
</dbReference>
<dbReference type="Gene3D" id="3.30.70.3290">
    <property type="match status" value="1"/>
</dbReference>
<dbReference type="PANTHER" id="PTHR43775:SF51">
    <property type="entry name" value="INACTIVE PHENOLPHTHIOCEROL SYNTHESIS POLYKETIDE SYNTHASE TYPE I PKS1-RELATED"/>
    <property type="match status" value="1"/>
</dbReference>
<dbReference type="InterPro" id="IPR001227">
    <property type="entry name" value="Ac_transferase_dom_sf"/>
</dbReference>
<dbReference type="SUPFAM" id="SSF47336">
    <property type="entry name" value="ACP-like"/>
    <property type="match status" value="1"/>
</dbReference>
<dbReference type="Pfam" id="PF00550">
    <property type="entry name" value="PP-binding"/>
    <property type="match status" value="1"/>
</dbReference>
<dbReference type="CDD" id="cd08956">
    <property type="entry name" value="KR_3_FAS_SDR_x"/>
    <property type="match status" value="1"/>
</dbReference>
<comment type="cofactor">
    <cofactor evidence="1">
        <name>pantetheine 4'-phosphate</name>
        <dbReference type="ChEBI" id="CHEBI:47942"/>
    </cofactor>
</comment>
<dbReference type="SUPFAM" id="SSF55048">
    <property type="entry name" value="Probable ACP-binding domain of malonyl-CoA ACP transacylase"/>
    <property type="match status" value="1"/>
</dbReference>
<evidence type="ECO:0000256" key="8">
    <source>
        <dbReference type="ARBA" id="ARBA00023268"/>
    </source>
</evidence>
<dbReference type="GO" id="GO:0006633">
    <property type="term" value="P:fatty acid biosynthetic process"/>
    <property type="evidence" value="ECO:0007669"/>
    <property type="project" value="InterPro"/>
</dbReference>
<proteinExistence type="predicted"/>
<dbReference type="InterPro" id="IPR006162">
    <property type="entry name" value="Ppantetheine_attach_site"/>
</dbReference>